<dbReference type="InterPro" id="IPR011527">
    <property type="entry name" value="ABC1_TM_dom"/>
</dbReference>
<dbReference type="InterPro" id="IPR027417">
    <property type="entry name" value="P-loop_NTPase"/>
</dbReference>
<dbReference type="FunFam" id="1.20.1560.10:FF:000040">
    <property type="entry name" value="Multidrug ABC transporter ATP-binding protein"/>
    <property type="match status" value="1"/>
</dbReference>
<feature type="transmembrane region" description="Helical" evidence="9">
    <location>
        <begin position="157"/>
        <end position="178"/>
    </location>
</feature>
<dbReference type="STRING" id="43775.SAMN04489760_1334"/>
<dbReference type="Gene3D" id="3.40.50.300">
    <property type="entry name" value="P-loop containing nucleotide triphosphate hydrolases"/>
    <property type="match status" value="1"/>
</dbReference>
<dbReference type="PROSITE" id="PS00211">
    <property type="entry name" value="ABC_TRANSPORTER_1"/>
    <property type="match status" value="1"/>
</dbReference>
<dbReference type="GO" id="GO:0016887">
    <property type="term" value="F:ATP hydrolysis activity"/>
    <property type="evidence" value="ECO:0007669"/>
    <property type="project" value="InterPro"/>
</dbReference>
<dbReference type="AlphaFoldDB" id="A0A1H8A8C9"/>
<dbReference type="GO" id="GO:0015421">
    <property type="term" value="F:ABC-type oligopeptide transporter activity"/>
    <property type="evidence" value="ECO:0007669"/>
    <property type="project" value="TreeGrafter"/>
</dbReference>
<dbReference type="GO" id="GO:0005524">
    <property type="term" value="F:ATP binding"/>
    <property type="evidence" value="ECO:0007669"/>
    <property type="project" value="UniProtKB-KW"/>
</dbReference>
<dbReference type="InterPro" id="IPR003439">
    <property type="entry name" value="ABC_transporter-like_ATP-bd"/>
</dbReference>
<dbReference type="InterPro" id="IPR003593">
    <property type="entry name" value="AAA+_ATPase"/>
</dbReference>
<keyword evidence="5" id="KW-0547">Nucleotide-binding</keyword>
<dbReference type="Gene3D" id="1.20.1560.10">
    <property type="entry name" value="ABC transporter type 1, transmembrane domain"/>
    <property type="match status" value="1"/>
</dbReference>
<dbReference type="Proteomes" id="UP000198744">
    <property type="component" value="Unassembled WGS sequence"/>
</dbReference>
<evidence type="ECO:0000259" key="10">
    <source>
        <dbReference type="PROSITE" id="PS50893"/>
    </source>
</evidence>
<dbReference type="FunFam" id="3.40.50.300:FF:000221">
    <property type="entry name" value="Multidrug ABC transporter ATP-binding protein"/>
    <property type="match status" value="1"/>
</dbReference>
<evidence type="ECO:0000256" key="9">
    <source>
        <dbReference type="SAM" id="Phobius"/>
    </source>
</evidence>
<feature type="transmembrane region" description="Helical" evidence="9">
    <location>
        <begin position="272"/>
        <end position="296"/>
    </location>
</feature>
<dbReference type="CDD" id="cd18548">
    <property type="entry name" value="ABC_6TM_Tm287_like"/>
    <property type="match status" value="1"/>
</dbReference>
<evidence type="ECO:0000256" key="7">
    <source>
        <dbReference type="ARBA" id="ARBA00022989"/>
    </source>
</evidence>
<dbReference type="Pfam" id="PF00664">
    <property type="entry name" value="ABC_membrane"/>
    <property type="match status" value="1"/>
</dbReference>
<evidence type="ECO:0000256" key="2">
    <source>
        <dbReference type="ARBA" id="ARBA00022448"/>
    </source>
</evidence>
<feature type="domain" description="ABC transmembrane type-1" evidence="11">
    <location>
        <begin position="16"/>
        <end position="298"/>
    </location>
</feature>
<feature type="transmembrane region" description="Helical" evidence="9">
    <location>
        <begin position="52"/>
        <end position="78"/>
    </location>
</feature>
<gene>
    <name evidence="12" type="ORF">SAMN04489760_1334</name>
</gene>
<dbReference type="InterPro" id="IPR036640">
    <property type="entry name" value="ABC1_TM_sf"/>
</dbReference>
<sequence>MKRFHPFLQPYWKSALMAPLFMMLEVTCDLLQPTLMARIVDKGIAGGNTDLILGTGVLMTAVALIGVGGGLGCTFFACHASQNFGADLRAALFAKTQSFSFKNLDAFSTASLITRLTNDVTQVQNIVLAMLRLMVRAPLLCLGGILMAVALNPGLATILGVTLPLLALTLFLIIRSGFPLFSQVQQRLDRVNAVLRENLSGVRVIKAFVRSDYEIGRFGKANSDLADMTIRAGRRVGTTMPAMFALMNLSVVAVIWFGGLRVDSGNMQVGQVMAFITYVTQILFALMMVAFMTVMLTRAKASSDRIGEVLEAKVDISSPARPAGHRVQLGRIEFENVSFCYDGNGGVPALQGITFSASPGELIAVLGATGSGKSTLVNLIPRFYDVSSGRVLIDGVDVRDYGLDDLRQGIGMVFQESRLFSGTILENIRWGNPEASAAEIEQAARTAQAHEFISKFPNGYDTRLDQRGLNLSGGQKQRLSIARALLRKPRILLLDDAASALDPATEARLRKELRGLKETTCLMIAQRVASVLDADRLLLLDEGRLIGLGTHRQLMAECPLCREIFASQLGNGRLE</sequence>
<dbReference type="EMBL" id="FOBS01000033">
    <property type="protein sequence ID" value="SEM67152.1"/>
    <property type="molecule type" value="Genomic_DNA"/>
</dbReference>
<keyword evidence="2" id="KW-0813">Transport</keyword>
<dbReference type="SUPFAM" id="SSF52540">
    <property type="entry name" value="P-loop containing nucleoside triphosphate hydrolases"/>
    <property type="match status" value="1"/>
</dbReference>
<evidence type="ECO:0000313" key="12">
    <source>
        <dbReference type="EMBL" id="SEM67152.1"/>
    </source>
</evidence>
<accession>A0A1H8A8C9</accession>
<evidence type="ECO:0000256" key="3">
    <source>
        <dbReference type="ARBA" id="ARBA00022475"/>
    </source>
</evidence>
<protein>
    <submittedName>
        <fullName evidence="12">ATP-binding cassette, subfamily B</fullName>
    </submittedName>
</protein>
<keyword evidence="4 9" id="KW-0812">Transmembrane</keyword>
<dbReference type="PROSITE" id="PS50929">
    <property type="entry name" value="ABC_TM1F"/>
    <property type="match status" value="1"/>
</dbReference>
<dbReference type="PROSITE" id="PS50893">
    <property type="entry name" value="ABC_TRANSPORTER_2"/>
    <property type="match status" value="1"/>
</dbReference>
<name>A0A1H8A8C9_9BACT</name>
<dbReference type="InterPro" id="IPR039421">
    <property type="entry name" value="Type_1_exporter"/>
</dbReference>
<evidence type="ECO:0000256" key="8">
    <source>
        <dbReference type="ARBA" id="ARBA00023136"/>
    </source>
</evidence>
<evidence type="ECO:0000256" key="5">
    <source>
        <dbReference type="ARBA" id="ARBA00022741"/>
    </source>
</evidence>
<proteinExistence type="predicted"/>
<evidence type="ECO:0000256" key="1">
    <source>
        <dbReference type="ARBA" id="ARBA00004651"/>
    </source>
</evidence>
<comment type="subcellular location">
    <subcellularLocation>
        <location evidence="1">Cell membrane</location>
        <topology evidence="1">Multi-pass membrane protein</topology>
    </subcellularLocation>
</comment>
<dbReference type="RefSeq" id="WP_217639010.1">
    <property type="nucleotide sequence ID" value="NZ_FOBS01000033.1"/>
</dbReference>
<feature type="transmembrane region" description="Helical" evidence="9">
    <location>
        <begin position="133"/>
        <end position="151"/>
    </location>
</feature>
<keyword evidence="7 9" id="KW-1133">Transmembrane helix</keyword>
<dbReference type="SUPFAM" id="SSF90123">
    <property type="entry name" value="ABC transporter transmembrane region"/>
    <property type="match status" value="1"/>
</dbReference>
<feature type="transmembrane region" description="Helical" evidence="9">
    <location>
        <begin position="240"/>
        <end position="260"/>
    </location>
</feature>
<keyword evidence="6 12" id="KW-0067">ATP-binding</keyword>
<feature type="domain" description="ABC transporter" evidence="10">
    <location>
        <begin position="332"/>
        <end position="567"/>
    </location>
</feature>
<evidence type="ECO:0000256" key="6">
    <source>
        <dbReference type="ARBA" id="ARBA00022840"/>
    </source>
</evidence>
<keyword evidence="13" id="KW-1185">Reference proteome</keyword>
<organism evidence="12 13">
    <name type="scientific">Syntrophus gentianae</name>
    <dbReference type="NCBI Taxonomy" id="43775"/>
    <lineage>
        <taxon>Bacteria</taxon>
        <taxon>Pseudomonadati</taxon>
        <taxon>Thermodesulfobacteriota</taxon>
        <taxon>Syntrophia</taxon>
        <taxon>Syntrophales</taxon>
        <taxon>Syntrophaceae</taxon>
        <taxon>Syntrophus</taxon>
    </lineage>
</organism>
<keyword evidence="8 9" id="KW-0472">Membrane</keyword>
<dbReference type="PANTHER" id="PTHR43394">
    <property type="entry name" value="ATP-DEPENDENT PERMEASE MDL1, MITOCHONDRIAL"/>
    <property type="match status" value="1"/>
</dbReference>
<dbReference type="SMART" id="SM00382">
    <property type="entry name" value="AAA"/>
    <property type="match status" value="1"/>
</dbReference>
<reference evidence="12 13" key="1">
    <citation type="submission" date="2016-10" db="EMBL/GenBank/DDBJ databases">
        <authorList>
            <person name="de Groot N.N."/>
        </authorList>
    </citation>
    <scope>NUCLEOTIDE SEQUENCE [LARGE SCALE GENOMIC DNA]</scope>
    <source>
        <strain evidence="12 13">DSM 8423</strain>
    </source>
</reference>
<dbReference type="PANTHER" id="PTHR43394:SF1">
    <property type="entry name" value="ATP-BINDING CASSETTE SUB-FAMILY B MEMBER 10, MITOCHONDRIAL"/>
    <property type="match status" value="1"/>
</dbReference>
<dbReference type="GO" id="GO:0005886">
    <property type="term" value="C:plasma membrane"/>
    <property type="evidence" value="ECO:0007669"/>
    <property type="project" value="UniProtKB-SubCell"/>
</dbReference>
<evidence type="ECO:0000259" key="11">
    <source>
        <dbReference type="PROSITE" id="PS50929"/>
    </source>
</evidence>
<evidence type="ECO:0000313" key="13">
    <source>
        <dbReference type="Proteomes" id="UP000198744"/>
    </source>
</evidence>
<dbReference type="Pfam" id="PF00005">
    <property type="entry name" value="ABC_tran"/>
    <property type="match status" value="1"/>
</dbReference>
<keyword evidence="3" id="KW-1003">Cell membrane</keyword>
<dbReference type="InterPro" id="IPR017871">
    <property type="entry name" value="ABC_transporter-like_CS"/>
</dbReference>
<evidence type="ECO:0000256" key="4">
    <source>
        <dbReference type="ARBA" id="ARBA00022692"/>
    </source>
</evidence>